<keyword evidence="4" id="KW-0472">Membrane</keyword>
<evidence type="ECO:0000256" key="3">
    <source>
        <dbReference type="SAM" id="MobiDB-lite"/>
    </source>
</evidence>
<dbReference type="InterPro" id="IPR013860">
    <property type="entry name" value="AreA_GATA"/>
</dbReference>
<evidence type="ECO:0000313" key="7">
    <source>
        <dbReference type="Proteomes" id="UP000297245"/>
    </source>
</evidence>
<feature type="compositionally biased region" description="Polar residues" evidence="3">
    <location>
        <begin position="314"/>
        <end position="324"/>
    </location>
</feature>
<dbReference type="InterPro" id="IPR039355">
    <property type="entry name" value="Transcription_factor_GATA"/>
</dbReference>
<evidence type="ECO:0000256" key="2">
    <source>
        <dbReference type="ARBA" id="ARBA00023163"/>
    </source>
</evidence>
<feature type="region of interest" description="Disordered" evidence="3">
    <location>
        <begin position="290"/>
        <end position="341"/>
    </location>
</feature>
<feature type="region of interest" description="Disordered" evidence="3">
    <location>
        <begin position="202"/>
        <end position="245"/>
    </location>
</feature>
<feature type="compositionally biased region" description="Polar residues" evidence="3">
    <location>
        <begin position="132"/>
        <end position="154"/>
    </location>
</feature>
<evidence type="ECO:0000259" key="5">
    <source>
        <dbReference type="Pfam" id="PF08550"/>
    </source>
</evidence>
<dbReference type="Pfam" id="PF08550">
    <property type="entry name" value="GATA_AreA"/>
    <property type="match status" value="2"/>
</dbReference>
<dbReference type="OrthoDB" id="515401at2759"/>
<feature type="region of interest" description="Disordered" evidence="3">
    <location>
        <begin position="126"/>
        <end position="163"/>
    </location>
</feature>
<keyword evidence="4" id="KW-0812">Transmembrane</keyword>
<keyword evidence="2" id="KW-0804">Transcription</keyword>
<feature type="transmembrane region" description="Helical" evidence="4">
    <location>
        <begin position="445"/>
        <end position="467"/>
    </location>
</feature>
<keyword evidence="1" id="KW-0805">Transcription regulation</keyword>
<dbReference type="GO" id="GO:0000122">
    <property type="term" value="P:negative regulation of transcription by RNA polymerase II"/>
    <property type="evidence" value="ECO:0007669"/>
    <property type="project" value="TreeGrafter"/>
</dbReference>
<dbReference type="GO" id="GO:0000978">
    <property type="term" value="F:RNA polymerase II cis-regulatory region sequence-specific DNA binding"/>
    <property type="evidence" value="ECO:0007669"/>
    <property type="project" value="TreeGrafter"/>
</dbReference>
<dbReference type="GO" id="GO:0045944">
    <property type="term" value="P:positive regulation of transcription by RNA polymerase II"/>
    <property type="evidence" value="ECO:0007669"/>
    <property type="project" value="TreeGrafter"/>
</dbReference>
<evidence type="ECO:0000256" key="1">
    <source>
        <dbReference type="ARBA" id="ARBA00023015"/>
    </source>
</evidence>
<dbReference type="EMBL" id="ML179641">
    <property type="protein sequence ID" value="THU83796.1"/>
    <property type="molecule type" value="Genomic_DNA"/>
</dbReference>
<dbReference type="GO" id="GO:0000981">
    <property type="term" value="F:DNA-binding transcription factor activity, RNA polymerase II-specific"/>
    <property type="evidence" value="ECO:0007669"/>
    <property type="project" value="TreeGrafter"/>
</dbReference>
<dbReference type="AlphaFoldDB" id="A0A4S8L5C9"/>
<gene>
    <name evidence="6" type="ORF">K435DRAFT_843913</name>
</gene>
<protein>
    <recommendedName>
        <fullName evidence="5">Nitrogen regulatory protein areA GATA-like domain-containing protein</fullName>
    </recommendedName>
</protein>
<feature type="domain" description="Nitrogen regulatory protein areA GATA-like" evidence="5">
    <location>
        <begin position="258"/>
        <end position="284"/>
    </location>
</feature>
<dbReference type="PANTHER" id="PTHR10071">
    <property type="entry name" value="TRANSCRIPTION FACTOR GATA FAMILY MEMBER"/>
    <property type="match status" value="1"/>
</dbReference>
<sequence>MPTGANVLSKSLRPAAGGAGSSAGAHKSADDLLSDPTNIESPLEYNSSITAQDERSKRSTSALPPLLWMTPTSSSSSSSATLNVPLSAITAQPSSSTRALFAQSPVFPTESKSSIITDIFSDDLFQPPKVTSEATSSFTSPRVSESPDLNTGPLSDNPEELAKEDPLATQVWKMFARTKATLPDDQRMKNITWRMMALTLKKKKEEADATKSPPPKVTSEPTSSFTSPRVSESPDLSTGPLSDNPEELAKEDLLATQVWKMFARTKATLPDDQRLENTFRRMMALALKKKKEEVDVTKSPNTDIQDKPWAENAATPSEKPQASSVKIEPVESEERGRRVDKGKTSVRVVDFDGTNQDSRYFGDINGGYTEQDKRRIDRNIEDVEIYYEVYNNDNQGDWKTFLAGGGLATTAFYTGRTTAGVEEPCIPTKNEIAINYPGPQYTLDLVHPVVVSFVVLPLVLMNLFSLVRQRLVASIT</sequence>
<reference evidence="6 7" key="1">
    <citation type="journal article" date="2019" name="Nat. Ecol. Evol.">
        <title>Megaphylogeny resolves global patterns of mushroom evolution.</title>
        <authorList>
            <person name="Varga T."/>
            <person name="Krizsan K."/>
            <person name="Foldi C."/>
            <person name="Dima B."/>
            <person name="Sanchez-Garcia M."/>
            <person name="Sanchez-Ramirez S."/>
            <person name="Szollosi G.J."/>
            <person name="Szarkandi J.G."/>
            <person name="Papp V."/>
            <person name="Albert L."/>
            <person name="Andreopoulos W."/>
            <person name="Angelini C."/>
            <person name="Antonin V."/>
            <person name="Barry K.W."/>
            <person name="Bougher N.L."/>
            <person name="Buchanan P."/>
            <person name="Buyck B."/>
            <person name="Bense V."/>
            <person name="Catcheside P."/>
            <person name="Chovatia M."/>
            <person name="Cooper J."/>
            <person name="Damon W."/>
            <person name="Desjardin D."/>
            <person name="Finy P."/>
            <person name="Geml J."/>
            <person name="Haridas S."/>
            <person name="Hughes K."/>
            <person name="Justo A."/>
            <person name="Karasinski D."/>
            <person name="Kautmanova I."/>
            <person name="Kiss B."/>
            <person name="Kocsube S."/>
            <person name="Kotiranta H."/>
            <person name="LaButti K.M."/>
            <person name="Lechner B.E."/>
            <person name="Liimatainen K."/>
            <person name="Lipzen A."/>
            <person name="Lukacs Z."/>
            <person name="Mihaltcheva S."/>
            <person name="Morgado L.N."/>
            <person name="Niskanen T."/>
            <person name="Noordeloos M.E."/>
            <person name="Ohm R.A."/>
            <person name="Ortiz-Santana B."/>
            <person name="Ovrebo C."/>
            <person name="Racz N."/>
            <person name="Riley R."/>
            <person name="Savchenko A."/>
            <person name="Shiryaev A."/>
            <person name="Soop K."/>
            <person name="Spirin V."/>
            <person name="Szebenyi C."/>
            <person name="Tomsovsky M."/>
            <person name="Tulloss R.E."/>
            <person name="Uehling J."/>
            <person name="Grigoriev I.V."/>
            <person name="Vagvolgyi C."/>
            <person name="Papp T."/>
            <person name="Martin F.M."/>
            <person name="Miettinen O."/>
            <person name="Hibbett D.S."/>
            <person name="Nagy L.G."/>
        </authorList>
    </citation>
    <scope>NUCLEOTIDE SEQUENCE [LARGE SCALE GENOMIC DNA]</scope>
    <source>
        <strain evidence="6 7">CBS 962.96</strain>
    </source>
</reference>
<proteinExistence type="predicted"/>
<feature type="domain" description="Nitrogen regulatory protein areA GATA-like" evidence="5">
    <location>
        <begin position="171"/>
        <end position="197"/>
    </location>
</feature>
<dbReference type="PANTHER" id="PTHR10071:SF281">
    <property type="entry name" value="BOX A-BINDING FACTOR-RELATED"/>
    <property type="match status" value="1"/>
</dbReference>
<feature type="compositionally biased region" description="Basic and acidic residues" evidence="3">
    <location>
        <begin position="328"/>
        <end position="341"/>
    </location>
</feature>
<accession>A0A4S8L5C9</accession>
<organism evidence="6 7">
    <name type="scientific">Dendrothele bispora (strain CBS 962.96)</name>
    <dbReference type="NCBI Taxonomy" id="1314807"/>
    <lineage>
        <taxon>Eukaryota</taxon>
        <taxon>Fungi</taxon>
        <taxon>Dikarya</taxon>
        <taxon>Basidiomycota</taxon>
        <taxon>Agaricomycotina</taxon>
        <taxon>Agaricomycetes</taxon>
        <taxon>Agaricomycetidae</taxon>
        <taxon>Agaricales</taxon>
        <taxon>Agaricales incertae sedis</taxon>
        <taxon>Dendrothele</taxon>
    </lineage>
</organism>
<feature type="compositionally biased region" description="Polar residues" evidence="3">
    <location>
        <begin position="35"/>
        <end position="51"/>
    </location>
</feature>
<dbReference type="GO" id="GO:0005634">
    <property type="term" value="C:nucleus"/>
    <property type="evidence" value="ECO:0007669"/>
    <property type="project" value="TreeGrafter"/>
</dbReference>
<keyword evidence="4" id="KW-1133">Transmembrane helix</keyword>
<evidence type="ECO:0000313" key="6">
    <source>
        <dbReference type="EMBL" id="THU83796.1"/>
    </source>
</evidence>
<evidence type="ECO:0000256" key="4">
    <source>
        <dbReference type="SAM" id="Phobius"/>
    </source>
</evidence>
<feature type="region of interest" description="Disordered" evidence="3">
    <location>
        <begin position="1"/>
        <end position="80"/>
    </location>
</feature>
<name>A0A4S8L5C9_DENBC</name>
<dbReference type="Proteomes" id="UP000297245">
    <property type="component" value="Unassembled WGS sequence"/>
</dbReference>
<feature type="compositionally biased region" description="Polar residues" evidence="3">
    <location>
        <begin position="219"/>
        <end position="241"/>
    </location>
</feature>
<keyword evidence="7" id="KW-1185">Reference proteome</keyword>